<dbReference type="Gene3D" id="3.30.420.210">
    <property type="entry name" value="SEP domain"/>
    <property type="match status" value="1"/>
</dbReference>
<dbReference type="CDD" id="cd01767">
    <property type="entry name" value="UBX"/>
    <property type="match status" value="1"/>
</dbReference>
<feature type="domain" description="SEP" evidence="2">
    <location>
        <begin position="50"/>
        <end position="116"/>
    </location>
</feature>
<sequence>MPIVGLNSFRHDDDDDEDSKKNNEYFAGGLGSHGGGSGLAVIGSGDGEKPKEIIITLYKNGYQEKGGAFCKKDDSDEHKRAYESLIEGYVPREYEARVRNEGVRVVVDDRRQEEYHAPPPRFGYVGNRLGTATSAETPAPAVSGHKYTSYDSSKPKTALRIRLCVGRVINVEVTEDWDYEDLYAFVTNAEPGFAFDLLGGYPPKKLAVDGTKVLASGLGGSVIRQVRK</sequence>
<dbReference type="GO" id="GO:0043161">
    <property type="term" value="P:proteasome-mediated ubiquitin-dependent protein catabolic process"/>
    <property type="evidence" value="ECO:0007669"/>
    <property type="project" value="TreeGrafter"/>
</dbReference>
<reference evidence="3 4" key="1">
    <citation type="submission" date="2016-05" db="EMBL/GenBank/DDBJ databases">
        <title>Nuclear genome of Blastocystis sp. subtype 1 NandII.</title>
        <authorList>
            <person name="Gentekaki E."/>
            <person name="Curtis B."/>
            <person name="Stairs C."/>
            <person name="Eme L."/>
            <person name="Herman E."/>
            <person name="Klimes V."/>
            <person name="Arias M.C."/>
            <person name="Elias M."/>
            <person name="Hilliou F."/>
            <person name="Klute M."/>
            <person name="Malik S.-B."/>
            <person name="Pightling A."/>
            <person name="Rachubinski R."/>
            <person name="Salas D."/>
            <person name="Schlacht A."/>
            <person name="Suga H."/>
            <person name="Archibald J."/>
            <person name="Ball S.G."/>
            <person name="Clark G."/>
            <person name="Dacks J."/>
            <person name="Van Der Giezen M."/>
            <person name="Tsaousis A."/>
            <person name="Roger A."/>
        </authorList>
    </citation>
    <scope>NUCLEOTIDE SEQUENCE [LARGE SCALE GENOMIC DNA]</scope>
    <source>
        <strain evidence="4">ATCC 50177 / NandII</strain>
    </source>
</reference>
<dbReference type="PANTHER" id="PTHR23333:SF20">
    <property type="entry name" value="NSFL1 COFACTOR P47"/>
    <property type="match status" value="1"/>
</dbReference>
<dbReference type="GO" id="GO:0007030">
    <property type="term" value="P:Golgi organization"/>
    <property type="evidence" value="ECO:0007669"/>
    <property type="project" value="TreeGrafter"/>
</dbReference>
<protein>
    <submittedName>
        <fullName evidence="3">UBX domain containing protein</fullName>
    </submittedName>
</protein>
<dbReference type="Proteomes" id="UP000078348">
    <property type="component" value="Unassembled WGS sequence"/>
</dbReference>
<dbReference type="SUPFAM" id="SSF102848">
    <property type="entry name" value="NSFL1 (p97 ATPase) cofactor p47, SEP domain"/>
    <property type="match status" value="1"/>
</dbReference>
<dbReference type="AlphaFoldDB" id="A0A196S4M6"/>
<evidence type="ECO:0000259" key="2">
    <source>
        <dbReference type="PROSITE" id="PS51399"/>
    </source>
</evidence>
<name>A0A196S4M6_BLAHN</name>
<dbReference type="PANTHER" id="PTHR23333">
    <property type="entry name" value="UBX DOMAIN CONTAINING PROTEIN"/>
    <property type="match status" value="1"/>
</dbReference>
<evidence type="ECO:0000313" key="4">
    <source>
        <dbReference type="Proteomes" id="UP000078348"/>
    </source>
</evidence>
<dbReference type="GO" id="GO:0061025">
    <property type="term" value="P:membrane fusion"/>
    <property type="evidence" value="ECO:0007669"/>
    <property type="project" value="TreeGrafter"/>
</dbReference>
<proteinExistence type="predicted"/>
<gene>
    <name evidence="3" type="ORF">AV274_6279</name>
</gene>
<evidence type="ECO:0000313" key="3">
    <source>
        <dbReference type="EMBL" id="OAO12065.1"/>
    </source>
</evidence>
<dbReference type="SUPFAM" id="SSF54236">
    <property type="entry name" value="Ubiquitin-like"/>
    <property type="match status" value="1"/>
</dbReference>
<organism evidence="3 4">
    <name type="scientific">Blastocystis sp. subtype 1 (strain ATCC 50177 / NandII)</name>
    <dbReference type="NCBI Taxonomy" id="478820"/>
    <lineage>
        <taxon>Eukaryota</taxon>
        <taxon>Sar</taxon>
        <taxon>Stramenopiles</taxon>
        <taxon>Bigyra</taxon>
        <taxon>Opalozoa</taxon>
        <taxon>Opalinata</taxon>
        <taxon>Blastocystidae</taxon>
        <taxon>Blastocystis</taxon>
    </lineage>
</organism>
<dbReference type="EMBL" id="LXWW01000566">
    <property type="protein sequence ID" value="OAO12065.1"/>
    <property type="molecule type" value="Genomic_DNA"/>
</dbReference>
<dbReference type="GO" id="GO:0000045">
    <property type="term" value="P:autophagosome assembly"/>
    <property type="evidence" value="ECO:0007669"/>
    <property type="project" value="TreeGrafter"/>
</dbReference>
<dbReference type="GO" id="GO:0005634">
    <property type="term" value="C:nucleus"/>
    <property type="evidence" value="ECO:0007669"/>
    <property type="project" value="TreeGrafter"/>
</dbReference>
<dbReference type="Pfam" id="PF08059">
    <property type="entry name" value="SEP"/>
    <property type="match status" value="1"/>
</dbReference>
<dbReference type="Gene3D" id="3.10.20.90">
    <property type="entry name" value="Phosphatidylinositol 3-kinase Catalytic Subunit, Chain A, domain 1"/>
    <property type="match status" value="1"/>
</dbReference>
<dbReference type="PROSITE" id="PS51399">
    <property type="entry name" value="SEP"/>
    <property type="match status" value="1"/>
</dbReference>
<dbReference type="GO" id="GO:0031468">
    <property type="term" value="P:nuclear membrane reassembly"/>
    <property type="evidence" value="ECO:0007669"/>
    <property type="project" value="TreeGrafter"/>
</dbReference>
<dbReference type="GO" id="GO:0043130">
    <property type="term" value="F:ubiquitin binding"/>
    <property type="evidence" value="ECO:0007669"/>
    <property type="project" value="TreeGrafter"/>
</dbReference>
<feature type="region of interest" description="Disordered" evidence="1">
    <location>
        <begin position="1"/>
        <end position="29"/>
    </location>
</feature>
<dbReference type="OrthoDB" id="10567554at2759"/>
<dbReference type="InterPro" id="IPR012989">
    <property type="entry name" value="SEP_domain"/>
</dbReference>
<keyword evidence="4" id="KW-1185">Reference proteome</keyword>
<comment type="caution">
    <text evidence="3">The sequence shown here is derived from an EMBL/GenBank/DDBJ whole genome shotgun (WGS) entry which is preliminary data.</text>
</comment>
<dbReference type="InterPro" id="IPR036241">
    <property type="entry name" value="NSFL1C_SEP_dom_sf"/>
</dbReference>
<dbReference type="InterPro" id="IPR029071">
    <property type="entry name" value="Ubiquitin-like_domsf"/>
</dbReference>
<evidence type="ECO:0000256" key="1">
    <source>
        <dbReference type="SAM" id="MobiDB-lite"/>
    </source>
</evidence>
<dbReference type="GO" id="GO:0005829">
    <property type="term" value="C:cytosol"/>
    <property type="evidence" value="ECO:0007669"/>
    <property type="project" value="TreeGrafter"/>
</dbReference>
<dbReference type="STRING" id="478820.A0A196S4M6"/>
<accession>A0A196S4M6</accession>